<evidence type="ECO:0000313" key="1">
    <source>
        <dbReference type="EMBL" id="MBW63918.1"/>
    </source>
</evidence>
<dbReference type="AlphaFoldDB" id="A0A2M4CG78"/>
<proteinExistence type="predicted"/>
<protein>
    <submittedName>
        <fullName evidence="1">Putative secreted protein</fullName>
    </submittedName>
</protein>
<reference evidence="1" key="1">
    <citation type="submission" date="2018-01" db="EMBL/GenBank/DDBJ databases">
        <title>An insight into the sialome of Amazonian anophelines.</title>
        <authorList>
            <person name="Ribeiro J.M."/>
            <person name="Scarpassa V."/>
            <person name="Calvo E."/>
        </authorList>
    </citation>
    <scope>NUCLEOTIDE SEQUENCE</scope>
    <source>
        <tissue evidence="1">Salivary glands</tissue>
    </source>
</reference>
<accession>A0A2M4CG78</accession>
<sequence length="68" mass="7747">MRLISALLPLIFFSDGQFGFVNLFLLPAQHFWQTVWLPLRGLQAGPLCVCVYVDVHTLHHKCLILSVL</sequence>
<dbReference type="EMBL" id="GGFJ01014777">
    <property type="protein sequence ID" value="MBW63918.1"/>
    <property type="molecule type" value="Transcribed_RNA"/>
</dbReference>
<organism evidence="1">
    <name type="scientific">Anopheles marajoara</name>
    <dbReference type="NCBI Taxonomy" id="58244"/>
    <lineage>
        <taxon>Eukaryota</taxon>
        <taxon>Metazoa</taxon>
        <taxon>Ecdysozoa</taxon>
        <taxon>Arthropoda</taxon>
        <taxon>Hexapoda</taxon>
        <taxon>Insecta</taxon>
        <taxon>Pterygota</taxon>
        <taxon>Neoptera</taxon>
        <taxon>Endopterygota</taxon>
        <taxon>Diptera</taxon>
        <taxon>Nematocera</taxon>
        <taxon>Culicoidea</taxon>
        <taxon>Culicidae</taxon>
        <taxon>Anophelinae</taxon>
        <taxon>Anopheles</taxon>
    </lineage>
</organism>
<name>A0A2M4CG78_9DIPT</name>